<organism evidence="4 5">
    <name type="scientific">Pseudolysinimonas kribbensis</name>
    <dbReference type="NCBI Taxonomy" id="433641"/>
    <lineage>
        <taxon>Bacteria</taxon>
        <taxon>Bacillati</taxon>
        <taxon>Actinomycetota</taxon>
        <taxon>Actinomycetes</taxon>
        <taxon>Micrococcales</taxon>
        <taxon>Microbacteriaceae</taxon>
        <taxon>Pseudolysinimonas</taxon>
    </lineage>
</organism>
<gene>
    <name evidence="4" type="ORF">GCM10025881_08820</name>
</gene>
<evidence type="ECO:0000313" key="5">
    <source>
        <dbReference type="Proteomes" id="UP001157034"/>
    </source>
</evidence>
<feature type="signal peptide" evidence="3">
    <location>
        <begin position="1"/>
        <end position="20"/>
    </location>
</feature>
<name>A0ABQ6K0S1_9MICO</name>
<dbReference type="EMBL" id="BSVB01000001">
    <property type="protein sequence ID" value="GMA94058.1"/>
    <property type="molecule type" value="Genomic_DNA"/>
</dbReference>
<protein>
    <submittedName>
        <fullName evidence="4">Uncharacterized protein</fullName>
    </submittedName>
</protein>
<proteinExistence type="predicted"/>
<feature type="transmembrane region" description="Helical" evidence="2">
    <location>
        <begin position="30"/>
        <end position="50"/>
    </location>
</feature>
<reference evidence="5" key="1">
    <citation type="journal article" date="2019" name="Int. J. Syst. Evol. Microbiol.">
        <title>The Global Catalogue of Microorganisms (GCM) 10K type strain sequencing project: providing services to taxonomists for standard genome sequencing and annotation.</title>
        <authorList>
            <consortium name="The Broad Institute Genomics Platform"/>
            <consortium name="The Broad Institute Genome Sequencing Center for Infectious Disease"/>
            <person name="Wu L."/>
            <person name="Ma J."/>
        </authorList>
    </citation>
    <scope>NUCLEOTIDE SEQUENCE [LARGE SCALE GENOMIC DNA]</scope>
    <source>
        <strain evidence="5">NBRC 108894</strain>
    </source>
</reference>
<dbReference type="Proteomes" id="UP001157034">
    <property type="component" value="Unassembled WGS sequence"/>
</dbReference>
<evidence type="ECO:0000256" key="3">
    <source>
        <dbReference type="SAM" id="SignalP"/>
    </source>
</evidence>
<evidence type="ECO:0000256" key="1">
    <source>
        <dbReference type="SAM" id="MobiDB-lite"/>
    </source>
</evidence>
<feature type="region of interest" description="Disordered" evidence="1">
    <location>
        <begin position="94"/>
        <end position="149"/>
    </location>
</feature>
<comment type="caution">
    <text evidence="4">The sequence shown here is derived from an EMBL/GenBank/DDBJ whole genome shotgun (WGS) entry which is preliminary data.</text>
</comment>
<feature type="transmembrane region" description="Helical" evidence="2">
    <location>
        <begin position="57"/>
        <end position="79"/>
    </location>
</feature>
<keyword evidence="2" id="KW-0472">Membrane</keyword>
<keyword evidence="3" id="KW-0732">Signal</keyword>
<evidence type="ECO:0000256" key="2">
    <source>
        <dbReference type="SAM" id="Phobius"/>
    </source>
</evidence>
<sequence length="149" mass="14966">MTALRSLLGLARLAAGRVAAACAPVAGIVSPLGAIVALAAVAAGVASAVLGWAELSYLALTLVCGLLVAALFLIGRASYRVTIELSPRRVVAGSARSDGCWSPTPGRGARVRAGSSCRWGADGPSSTSRRSPPARSTRSCSPCPPRTAP</sequence>
<keyword evidence="2" id="KW-0812">Transmembrane</keyword>
<feature type="compositionally biased region" description="Low complexity" evidence="1">
    <location>
        <begin position="124"/>
        <end position="141"/>
    </location>
</feature>
<accession>A0ABQ6K0S1</accession>
<keyword evidence="5" id="KW-1185">Reference proteome</keyword>
<feature type="chain" id="PRO_5046456732" evidence="3">
    <location>
        <begin position="21"/>
        <end position="149"/>
    </location>
</feature>
<keyword evidence="2" id="KW-1133">Transmembrane helix</keyword>
<evidence type="ECO:0000313" key="4">
    <source>
        <dbReference type="EMBL" id="GMA94058.1"/>
    </source>
</evidence>
<dbReference type="RefSeq" id="WP_284253072.1">
    <property type="nucleotide sequence ID" value="NZ_BSVB01000001.1"/>
</dbReference>